<dbReference type="Pfam" id="PF00589">
    <property type="entry name" value="Phage_integrase"/>
    <property type="match status" value="1"/>
</dbReference>
<dbReference type="Gene3D" id="1.10.443.10">
    <property type="entry name" value="Intergrase catalytic core"/>
    <property type="match status" value="1"/>
</dbReference>
<evidence type="ECO:0000256" key="1">
    <source>
        <dbReference type="ARBA" id="ARBA00023125"/>
    </source>
</evidence>
<dbReference type="InterPro" id="IPR013762">
    <property type="entry name" value="Integrase-like_cat_sf"/>
</dbReference>
<dbReference type="Proteomes" id="UP000030907">
    <property type="component" value="Plasmid pSfKp5.2"/>
</dbReference>
<dbReference type="GO" id="GO:0006310">
    <property type="term" value="P:DNA recombination"/>
    <property type="evidence" value="ECO:0007669"/>
    <property type="project" value="UniProtKB-KW"/>
</dbReference>
<dbReference type="SUPFAM" id="SSF47823">
    <property type="entry name" value="lambda integrase-like, N-terminal domain"/>
    <property type="match status" value="1"/>
</dbReference>
<dbReference type="PROSITE" id="PS51898">
    <property type="entry name" value="TYR_RECOMBINASE"/>
    <property type="match status" value="1"/>
</dbReference>
<feature type="domain" description="Tyr recombinase" evidence="3">
    <location>
        <begin position="156"/>
        <end position="374"/>
    </location>
</feature>
<keyword evidence="5" id="KW-1185">Reference proteome</keyword>
<dbReference type="InterPro" id="IPR010998">
    <property type="entry name" value="Integrase_recombinase_N"/>
</dbReference>
<gene>
    <name evidence="4" type="ORF">SKP52_24380</name>
</gene>
<protein>
    <submittedName>
        <fullName evidence="4">Phage integrase domain/SAM domain-containing protein</fullName>
    </submittedName>
</protein>
<sequence>MLAAADQPFPSSVELVLRRYAPLIDARGARSVAFEAAVTAMAPATKAAITADLKCFLAWCKSRRPVATAVPVEPETLVHYLRWLAKGSDTRAPARPATLARRIASIARVHRMLGFGEKEPLATQAGMVRDTLKGIRRDKRQRQRQAAPLRLGEAMAEGQGAPEGVTVKALLASCGTDIIGLRDAALISLAYDAGLRVSELVGTEVADLRQVGDSSGRLEIGHSKTDQLGEGALAWLSGDTMARLSAWLLASGLSEGPVFRRINVLTSPPDPAGQRVVRHYIGAKSLTRQGVVAILRRRVLEAIDLGHVELEPGMEGDTVRGLSAHSFRVGLTQDLFAAGEDGSGIALALRWSSPTTALRYARELAVGNNAAARVLGRLRDSEAPTVARSTANQ</sequence>
<dbReference type="Gene3D" id="1.10.150.130">
    <property type="match status" value="1"/>
</dbReference>
<evidence type="ECO:0000256" key="2">
    <source>
        <dbReference type="ARBA" id="ARBA00023172"/>
    </source>
</evidence>
<keyword evidence="1" id="KW-0238">DNA-binding</keyword>
<dbReference type="RefSeq" id="WP_081997594.1">
    <property type="nucleotide sequence ID" value="NZ_CP009123.1"/>
</dbReference>
<dbReference type="EMBL" id="CP009123">
    <property type="protein sequence ID" value="AJA11717.1"/>
    <property type="molecule type" value="Genomic_DNA"/>
</dbReference>
<dbReference type="PANTHER" id="PTHR34605">
    <property type="entry name" value="PHAGE_INTEGRASE DOMAIN-CONTAINING PROTEIN"/>
    <property type="match status" value="1"/>
</dbReference>
<accession>A0A0A7PUG1</accession>
<evidence type="ECO:0000313" key="5">
    <source>
        <dbReference type="Proteomes" id="UP000030907"/>
    </source>
</evidence>
<evidence type="ECO:0000259" key="3">
    <source>
        <dbReference type="PROSITE" id="PS51898"/>
    </source>
</evidence>
<dbReference type="AlphaFoldDB" id="A0A0A7PUG1"/>
<dbReference type="PANTHER" id="PTHR34605:SF4">
    <property type="entry name" value="DNA ADENINE METHYLTRANSFERASE"/>
    <property type="match status" value="1"/>
</dbReference>
<dbReference type="KEGG" id="sphk:SKP52_24380"/>
<dbReference type="SUPFAM" id="SSF56349">
    <property type="entry name" value="DNA breaking-rejoining enzymes"/>
    <property type="match status" value="1"/>
</dbReference>
<evidence type="ECO:0000313" key="4">
    <source>
        <dbReference type="EMBL" id="AJA11717.1"/>
    </source>
</evidence>
<dbReference type="InterPro" id="IPR011010">
    <property type="entry name" value="DNA_brk_join_enz"/>
</dbReference>
<keyword evidence="2" id="KW-0233">DNA recombination</keyword>
<proteinExistence type="predicted"/>
<dbReference type="HOGENOM" id="CLU_047407_0_1_5"/>
<dbReference type="InterPro" id="IPR052925">
    <property type="entry name" value="Phage_Integrase-like_Recomb"/>
</dbReference>
<geneLocation type="plasmid" evidence="4 5">
    <name>pSfKp5.2</name>
</geneLocation>
<dbReference type="OrthoDB" id="7718754at2"/>
<name>A0A0A7PUG1_9SPHN</name>
<dbReference type="InterPro" id="IPR002104">
    <property type="entry name" value="Integrase_catalytic"/>
</dbReference>
<dbReference type="GO" id="GO:0015074">
    <property type="term" value="P:DNA integration"/>
    <property type="evidence" value="ECO:0007669"/>
    <property type="project" value="InterPro"/>
</dbReference>
<reference evidence="4 5" key="1">
    <citation type="journal article" date="2015" name="Int. J. Syst. Evol. Microbiol.">
        <title>Description of Sphingopyxis fribergensis sp. nov. - a soil bacterium with the ability to degrade styrene and phenylacetic acid.</title>
        <authorList>
            <person name="Oelschlagel M."/>
            <person name="Ruckert C."/>
            <person name="Kalinowski J."/>
            <person name="Schmidt G."/>
            <person name="Schlomann M."/>
            <person name="Tischler D."/>
        </authorList>
    </citation>
    <scope>NUCLEOTIDE SEQUENCE [LARGE SCALE GENOMIC DNA]</scope>
    <source>
        <strain evidence="4 5">Kp5.2</strain>
        <plasmid evidence="4">pSfKp5.2</plasmid>
    </source>
</reference>
<keyword evidence="4" id="KW-0614">Plasmid</keyword>
<dbReference type="GO" id="GO:0003677">
    <property type="term" value="F:DNA binding"/>
    <property type="evidence" value="ECO:0007669"/>
    <property type="project" value="UniProtKB-KW"/>
</dbReference>
<organism evidence="4 5">
    <name type="scientific">Sphingopyxis fribergensis</name>
    <dbReference type="NCBI Taxonomy" id="1515612"/>
    <lineage>
        <taxon>Bacteria</taxon>
        <taxon>Pseudomonadati</taxon>
        <taxon>Pseudomonadota</taxon>
        <taxon>Alphaproteobacteria</taxon>
        <taxon>Sphingomonadales</taxon>
        <taxon>Sphingomonadaceae</taxon>
        <taxon>Sphingopyxis</taxon>
    </lineage>
</organism>